<comment type="caution">
    <text evidence="2">The sequence shown here is derived from an EMBL/GenBank/DDBJ whole genome shotgun (WGS) entry which is preliminary data.</text>
</comment>
<organism evidence="2 3">
    <name type="scientific">Phormidesmis priestleyi ULC007</name>
    <dbReference type="NCBI Taxonomy" id="1920490"/>
    <lineage>
        <taxon>Bacteria</taxon>
        <taxon>Bacillati</taxon>
        <taxon>Cyanobacteriota</taxon>
        <taxon>Cyanophyceae</taxon>
        <taxon>Leptolyngbyales</taxon>
        <taxon>Leptolyngbyaceae</taxon>
        <taxon>Phormidesmis</taxon>
    </lineage>
</organism>
<gene>
    <name evidence="2" type="ORF">C7B65_13410</name>
</gene>
<dbReference type="Proteomes" id="UP000238634">
    <property type="component" value="Unassembled WGS sequence"/>
</dbReference>
<sequence>MNATHLTLNNSRFAMSDDLTPASLFAVRESPLSAGAPTQSTSHSLFAQLRSQYPTGALTSELVQIHDGQFVVRALVQVGNAILATGMAAADRIEIAEDCARIRAMEVLGIAPTVPSAYGVQAQLVTEAPREPEFSAASLNALKDAKLPTFESQEIEEIAPPKAIRGGEKKEFSEKPASVSSGSDDFLSTFPGLDLPEAVQAPAEAEYDYSQDVEADLPEETIAPQEMEAVKVSVPDVEFSSDPIDLSDAIAQIGTEIERIGWTKKQGSTYLQKTYSKKTRAELTEDELLEFLHYLKALPSKGQPSLSQIPF</sequence>
<dbReference type="RefSeq" id="WP_073072248.1">
    <property type="nucleotide sequence ID" value="NZ_MPPI01000014.1"/>
</dbReference>
<dbReference type="EMBL" id="PVWG01000013">
    <property type="protein sequence ID" value="PSB19007.1"/>
    <property type="molecule type" value="Genomic_DNA"/>
</dbReference>
<reference evidence="2 3" key="1">
    <citation type="submission" date="2018-02" db="EMBL/GenBank/DDBJ databases">
        <authorList>
            <person name="Cohen D.B."/>
            <person name="Kent A.D."/>
        </authorList>
    </citation>
    <scope>NUCLEOTIDE SEQUENCE [LARGE SCALE GENOMIC DNA]</scope>
    <source>
        <strain evidence="2 3">ULC007</strain>
    </source>
</reference>
<accession>A0A2T1DEV4</accession>
<keyword evidence="3" id="KW-1185">Reference proteome</keyword>
<dbReference type="STRING" id="1920490.GCA_001895925_04865"/>
<feature type="compositionally biased region" description="Basic and acidic residues" evidence="1">
    <location>
        <begin position="165"/>
        <end position="174"/>
    </location>
</feature>
<reference evidence="2 3" key="2">
    <citation type="submission" date="2018-03" db="EMBL/GenBank/DDBJ databases">
        <title>The ancient ancestry and fast evolution of plastids.</title>
        <authorList>
            <person name="Moore K.R."/>
            <person name="Magnabosco C."/>
            <person name="Momper L."/>
            <person name="Gold D.A."/>
            <person name="Bosak T."/>
            <person name="Fournier G.P."/>
        </authorList>
    </citation>
    <scope>NUCLEOTIDE SEQUENCE [LARGE SCALE GENOMIC DNA]</scope>
    <source>
        <strain evidence="2 3">ULC007</strain>
    </source>
</reference>
<feature type="region of interest" description="Disordered" evidence="1">
    <location>
        <begin position="162"/>
        <end position="184"/>
    </location>
</feature>
<protein>
    <submittedName>
        <fullName evidence="2">Uncharacterized protein</fullName>
    </submittedName>
</protein>
<dbReference type="AlphaFoldDB" id="A0A2T1DEV4"/>
<evidence type="ECO:0000313" key="3">
    <source>
        <dbReference type="Proteomes" id="UP000238634"/>
    </source>
</evidence>
<evidence type="ECO:0000313" key="2">
    <source>
        <dbReference type="EMBL" id="PSB19007.1"/>
    </source>
</evidence>
<evidence type="ECO:0000256" key="1">
    <source>
        <dbReference type="SAM" id="MobiDB-lite"/>
    </source>
</evidence>
<proteinExistence type="predicted"/>
<name>A0A2T1DEV4_9CYAN</name>